<sequence length="308" mass="34181">MQGKKVTIFGGSGLVGRRIVQRLARAGAQIRVGVRDVDQALFLRTMGVVGQVTPIPVNICNYDSVRAACEETDIVINLVGILFEKGSQRFDRIHLRGAENVAKACALHKVHRLIHMSALGANLHSHSRYAKTKGQGEEAVKKIFPDVTILRPSVIFGPEDRFFNYFAQIAVLSPFLPLIGGGKTKFQPVYVGDVADAVIAILKNTETTGKTYELGGPTVYTLTQIMEFITTTIQRKKIFVSLPFFVSKILGYFLQILPHPPLTADQVELMKKDSVVSNKAWTFKDLGIQPKDVQAIVPEYLKSYRPHF</sequence>
<dbReference type="InterPro" id="IPR036291">
    <property type="entry name" value="NAD(P)-bd_dom_sf"/>
</dbReference>
<evidence type="ECO:0000259" key="1">
    <source>
        <dbReference type="Pfam" id="PF01370"/>
    </source>
</evidence>
<dbReference type="GO" id="GO:0044877">
    <property type="term" value="F:protein-containing complex binding"/>
    <property type="evidence" value="ECO:0007669"/>
    <property type="project" value="TreeGrafter"/>
</dbReference>
<proteinExistence type="predicted"/>
<dbReference type="PANTHER" id="PTHR12126">
    <property type="entry name" value="NADH-UBIQUINONE OXIDOREDUCTASE 39 KDA SUBUNIT-RELATED"/>
    <property type="match status" value="1"/>
</dbReference>
<gene>
    <name evidence="2" type="ORF">GQ61_04160</name>
</gene>
<keyword evidence="3" id="KW-1185">Reference proteome</keyword>
<protein>
    <submittedName>
        <fullName evidence="2">3-beta hydroxysteroid dehydrogenase</fullName>
    </submittedName>
</protein>
<dbReference type="Proteomes" id="UP000237351">
    <property type="component" value="Chromosome"/>
</dbReference>
<dbReference type="InterPro" id="IPR051207">
    <property type="entry name" value="ComplexI_NDUFA9_subunit"/>
</dbReference>
<dbReference type="AlphaFoldDB" id="A0A1W6N463"/>
<dbReference type="SUPFAM" id="SSF51735">
    <property type="entry name" value="NAD(P)-binding Rossmann-fold domains"/>
    <property type="match status" value="1"/>
</dbReference>
<dbReference type="CDD" id="cd05271">
    <property type="entry name" value="NDUFA9_like_SDR_a"/>
    <property type="match status" value="1"/>
</dbReference>
<dbReference type="RefSeq" id="WP_085784088.1">
    <property type="nucleotide sequence ID" value="NZ_CP008743.1"/>
</dbReference>
<dbReference type="FunFam" id="3.40.50.720:FF:000702">
    <property type="entry name" value="NADH dehydrogenase (Ubiquinone)"/>
    <property type="match status" value="1"/>
</dbReference>
<organism evidence="2 3">
    <name type="scientific">Candidatus Nucleicultrix amoebiphila FS5</name>
    <dbReference type="NCBI Taxonomy" id="1414854"/>
    <lineage>
        <taxon>Bacteria</taxon>
        <taxon>Pseudomonadati</taxon>
        <taxon>Pseudomonadota</taxon>
        <taxon>Alphaproteobacteria</taxon>
        <taxon>Holosporales</taxon>
        <taxon>Candidatus Nucleicultricaceae</taxon>
        <taxon>Candidatus Nucleicultrix</taxon>
    </lineage>
</organism>
<accession>A0A1W6N463</accession>
<dbReference type="InterPro" id="IPR001509">
    <property type="entry name" value="Epimerase_deHydtase"/>
</dbReference>
<evidence type="ECO:0000313" key="3">
    <source>
        <dbReference type="Proteomes" id="UP000237351"/>
    </source>
</evidence>
<dbReference type="Gene3D" id="3.40.50.720">
    <property type="entry name" value="NAD(P)-binding Rossmann-like Domain"/>
    <property type="match status" value="1"/>
</dbReference>
<name>A0A1W6N463_9PROT</name>
<evidence type="ECO:0000313" key="2">
    <source>
        <dbReference type="EMBL" id="ARN84634.1"/>
    </source>
</evidence>
<feature type="domain" description="NAD-dependent epimerase/dehydratase" evidence="1">
    <location>
        <begin position="6"/>
        <end position="215"/>
    </location>
</feature>
<dbReference type="EMBL" id="CP008743">
    <property type="protein sequence ID" value="ARN84634.1"/>
    <property type="molecule type" value="Genomic_DNA"/>
</dbReference>
<dbReference type="Pfam" id="PF01370">
    <property type="entry name" value="Epimerase"/>
    <property type="match status" value="1"/>
</dbReference>
<reference evidence="2 3" key="1">
    <citation type="submission" date="2014-06" db="EMBL/GenBank/DDBJ databases">
        <title>The genome of the endonuclear symbiont Nucleicultrix amoebiphila.</title>
        <authorList>
            <person name="Schulz F."/>
            <person name="Horn M."/>
        </authorList>
    </citation>
    <scope>NUCLEOTIDE SEQUENCE [LARGE SCALE GENOMIC DNA]</scope>
    <source>
        <strain evidence="2 3">FS5</strain>
    </source>
</reference>
<dbReference type="OrthoDB" id="9776313at2"/>
<dbReference type="KEGG" id="naf:GQ61_04160"/>
<dbReference type="STRING" id="1414854.GQ61_04160"/>
<dbReference type="PANTHER" id="PTHR12126:SF11">
    <property type="entry name" value="NADH DEHYDROGENASE [UBIQUINONE] 1 ALPHA SUBCOMPLEX SUBUNIT 9, MITOCHONDRIAL"/>
    <property type="match status" value="1"/>
</dbReference>